<sequence>MAGRPSSRLDHTRFNDTARMAISPVSDLILDVARAADPQKASAASRALTSGASAPAEFSTALTRAAPQVDSSRYAYREPASTLTPAMSPARKAAIGLESVLLKSMIDEMLPKDAPDVYGSGVAGDVWRSMMSEKIAEQVAKSGALKIADRLFATHQDLLQPSTVNKIRTAAPPLVETKIKI</sequence>
<accession>A0A212RR78</accession>
<keyword evidence="2" id="KW-1185">Reference proteome</keyword>
<dbReference type="AlphaFoldDB" id="A0A212RR78"/>
<dbReference type="EMBL" id="FYDG01000006">
    <property type="protein sequence ID" value="SNB74996.1"/>
    <property type="molecule type" value="Genomic_DNA"/>
</dbReference>
<dbReference type="Proteomes" id="UP000198418">
    <property type="component" value="Unassembled WGS sequence"/>
</dbReference>
<evidence type="ECO:0000313" key="2">
    <source>
        <dbReference type="Proteomes" id="UP000198418"/>
    </source>
</evidence>
<protein>
    <submittedName>
        <fullName evidence="1">Rod binding protein</fullName>
    </submittedName>
</protein>
<organism evidence="1 2">
    <name type="scientific">Rhodoblastus acidophilus</name>
    <name type="common">Rhodopseudomonas acidophila</name>
    <dbReference type="NCBI Taxonomy" id="1074"/>
    <lineage>
        <taxon>Bacteria</taxon>
        <taxon>Pseudomonadati</taxon>
        <taxon>Pseudomonadota</taxon>
        <taxon>Alphaproteobacteria</taxon>
        <taxon>Hyphomicrobiales</taxon>
        <taxon>Rhodoblastaceae</taxon>
        <taxon>Rhodoblastus</taxon>
    </lineage>
</organism>
<evidence type="ECO:0000313" key="1">
    <source>
        <dbReference type="EMBL" id="SNB74996.1"/>
    </source>
</evidence>
<proteinExistence type="predicted"/>
<name>A0A212RR78_RHOAC</name>
<dbReference type="OrthoDB" id="7889190at2"/>
<reference evidence="2" key="1">
    <citation type="submission" date="2017-06" db="EMBL/GenBank/DDBJ databases">
        <authorList>
            <person name="Varghese N."/>
            <person name="Submissions S."/>
        </authorList>
    </citation>
    <scope>NUCLEOTIDE SEQUENCE [LARGE SCALE GENOMIC DNA]</scope>
    <source>
        <strain evidence="2">DSM 137</strain>
    </source>
</reference>
<dbReference type="RefSeq" id="WP_111390668.1">
    <property type="nucleotide sequence ID" value="NZ_FYDG01000006.1"/>
</dbReference>
<gene>
    <name evidence="1" type="ORF">SAMN06265338_106162</name>
</gene>